<comment type="caution">
    <text evidence="3">The sequence shown here is derived from an EMBL/GenBank/DDBJ whole genome shotgun (WGS) entry which is preliminary data.</text>
</comment>
<dbReference type="InterPro" id="IPR029058">
    <property type="entry name" value="AB_hydrolase_fold"/>
</dbReference>
<dbReference type="InterPro" id="IPR000073">
    <property type="entry name" value="AB_hydrolase_1"/>
</dbReference>
<evidence type="ECO:0000259" key="2">
    <source>
        <dbReference type="Pfam" id="PF00561"/>
    </source>
</evidence>
<name>A0ABX9BQB2_9BACL</name>
<evidence type="ECO:0000313" key="3">
    <source>
        <dbReference type="EMBL" id="RAJ00935.1"/>
    </source>
</evidence>
<protein>
    <submittedName>
        <fullName evidence="3">Alpha/beta hydrolase family protein</fullName>
    </submittedName>
</protein>
<dbReference type="PANTHER" id="PTHR43798:SF31">
    <property type="entry name" value="AB HYDROLASE SUPERFAMILY PROTEIN YCLE"/>
    <property type="match status" value="1"/>
</dbReference>
<proteinExistence type="predicted"/>
<dbReference type="SUPFAM" id="SSF53474">
    <property type="entry name" value="alpha/beta-Hydrolases"/>
    <property type="match status" value="1"/>
</dbReference>
<dbReference type="PANTHER" id="PTHR43798">
    <property type="entry name" value="MONOACYLGLYCEROL LIPASE"/>
    <property type="match status" value="1"/>
</dbReference>
<dbReference type="EMBL" id="QLLI01000002">
    <property type="protein sequence ID" value="RAJ00935.1"/>
    <property type="molecule type" value="Genomic_DNA"/>
</dbReference>
<evidence type="ECO:0000313" key="4">
    <source>
        <dbReference type="Proteomes" id="UP000248827"/>
    </source>
</evidence>
<reference evidence="3 4" key="1">
    <citation type="submission" date="2018-06" db="EMBL/GenBank/DDBJ databases">
        <title>Freshwater and sediment microbial communities from various areas in North America, analyzing microbe dynamics in response to fracking.</title>
        <authorList>
            <person name="Lamendella R."/>
        </authorList>
    </citation>
    <scope>NUCLEOTIDE SEQUENCE [LARGE SCALE GENOMIC DNA]</scope>
    <source>
        <strain evidence="3 4">NG-13</strain>
    </source>
</reference>
<gene>
    <name evidence="3" type="ORF">DET54_102422</name>
</gene>
<dbReference type="Gene3D" id="3.40.50.1820">
    <property type="entry name" value="alpha/beta hydrolase"/>
    <property type="match status" value="1"/>
</dbReference>
<dbReference type="RefSeq" id="WP_258403543.1">
    <property type="nucleotide sequence ID" value="NZ_QLLI01000002.1"/>
</dbReference>
<evidence type="ECO:0000256" key="1">
    <source>
        <dbReference type="ARBA" id="ARBA00022801"/>
    </source>
</evidence>
<organism evidence="3 4">
    <name type="scientific">Paenibacillus pabuli</name>
    <dbReference type="NCBI Taxonomy" id="1472"/>
    <lineage>
        <taxon>Bacteria</taxon>
        <taxon>Bacillati</taxon>
        <taxon>Bacillota</taxon>
        <taxon>Bacilli</taxon>
        <taxon>Bacillales</taxon>
        <taxon>Paenibacillaceae</taxon>
        <taxon>Paenibacillus</taxon>
    </lineage>
</organism>
<keyword evidence="1 3" id="KW-0378">Hydrolase</keyword>
<dbReference type="Pfam" id="PF00561">
    <property type="entry name" value="Abhydrolase_1"/>
    <property type="match status" value="1"/>
</dbReference>
<dbReference type="Proteomes" id="UP000248827">
    <property type="component" value="Unassembled WGS sequence"/>
</dbReference>
<dbReference type="GO" id="GO:0016787">
    <property type="term" value="F:hydrolase activity"/>
    <property type="evidence" value="ECO:0007669"/>
    <property type="project" value="UniProtKB-KW"/>
</dbReference>
<accession>A0ABX9BQB2</accession>
<keyword evidence="4" id="KW-1185">Reference proteome</keyword>
<dbReference type="InterPro" id="IPR050266">
    <property type="entry name" value="AB_hydrolase_sf"/>
</dbReference>
<feature type="domain" description="AB hydrolase-1" evidence="2">
    <location>
        <begin position="51"/>
        <end position="162"/>
    </location>
</feature>
<sequence length="197" mass="22542">MERYNKSVGKQLIYESYDKLLKSWGIDFEERDIETTFGSTHIIRVGDPTLPPLLLFHGTADNSAMMWIYNIRMLSGKFFIIAVDAVGGSGKSEPNYNYYKNFNQIVWIDELLASSEIHRTNIAGVSYGAYLSYYYALKRPNKVEKAICMAGRIPSSQFEVISKMMTAFLPEALFPTEKNCKKLLRKLSGPIRNQLRD</sequence>